<dbReference type="Proteomes" id="UP000827721">
    <property type="component" value="Unassembled WGS sequence"/>
</dbReference>
<evidence type="ECO:0000313" key="4">
    <source>
        <dbReference type="Proteomes" id="UP000827721"/>
    </source>
</evidence>
<keyword evidence="2" id="KW-1133">Transmembrane helix</keyword>
<feature type="region of interest" description="Disordered" evidence="1">
    <location>
        <begin position="91"/>
        <end position="113"/>
    </location>
</feature>
<name>A0ABQ8IDC5_9ROSI</name>
<dbReference type="PANTHER" id="PTHR34188:SF21">
    <property type="entry name" value="BZIP DOMAIN-CONTAINING PROTEIN"/>
    <property type="match status" value="1"/>
</dbReference>
<reference evidence="3 4" key="1">
    <citation type="submission" date="2021-02" db="EMBL/GenBank/DDBJ databases">
        <title>Plant Genome Project.</title>
        <authorList>
            <person name="Zhang R.-G."/>
        </authorList>
    </citation>
    <scope>NUCLEOTIDE SEQUENCE [LARGE SCALE GENOMIC DNA]</scope>
    <source>
        <tissue evidence="3">Leaves</tissue>
    </source>
</reference>
<evidence type="ECO:0008006" key="5">
    <source>
        <dbReference type="Google" id="ProtNLM"/>
    </source>
</evidence>
<sequence length="227" mass="25698">MRISDSFVDLEYGKIGSDDEIKEIGCSGLHLKKIFDRKRSGVGGVNGFTKDGHGVSKSKSVLVSGENSRILMGGIRDEAWGIMKKKNVNEKWQKSSFKKPPKPPRPPGAPSLDEADMKLVKEISELARLKHARKERIKAMKKKRLHKASSSINIYATIFTILFCFIIVYQEYNVYDNCVACRYLEFSYMMIINVRYVDHQVALCGYLHSCCCVFSEVASVWIDALLC</sequence>
<gene>
    <name evidence="3" type="ORF">JRO89_XS03G0319800</name>
</gene>
<organism evidence="3 4">
    <name type="scientific">Xanthoceras sorbifolium</name>
    <dbReference type="NCBI Taxonomy" id="99658"/>
    <lineage>
        <taxon>Eukaryota</taxon>
        <taxon>Viridiplantae</taxon>
        <taxon>Streptophyta</taxon>
        <taxon>Embryophyta</taxon>
        <taxon>Tracheophyta</taxon>
        <taxon>Spermatophyta</taxon>
        <taxon>Magnoliopsida</taxon>
        <taxon>eudicotyledons</taxon>
        <taxon>Gunneridae</taxon>
        <taxon>Pentapetalae</taxon>
        <taxon>rosids</taxon>
        <taxon>malvids</taxon>
        <taxon>Sapindales</taxon>
        <taxon>Sapindaceae</taxon>
        <taxon>Xanthoceroideae</taxon>
        <taxon>Xanthoceras</taxon>
    </lineage>
</organism>
<accession>A0ABQ8IDC5</accession>
<evidence type="ECO:0000256" key="1">
    <source>
        <dbReference type="SAM" id="MobiDB-lite"/>
    </source>
</evidence>
<comment type="caution">
    <text evidence="3">The sequence shown here is derived from an EMBL/GenBank/DDBJ whole genome shotgun (WGS) entry which is preliminary data.</text>
</comment>
<feature type="transmembrane region" description="Helical" evidence="2">
    <location>
        <begin position="152"/>
        <end position="169"/>
    </location>
</feature>
<keyword evidence="4" id="KW-1185">Reference proteome</keyword>
<evidence type="ECO:0000313" key="3">
    <source>
        <dbReference type="EMBL" id="KAH7574605.1"/>
    </source>
</evidence>
<evidence type="ECO:0000256" key="2">
    <source>
        <dbReference type="SAM" id="Phobius"/>
    </source>
</evidence>
<proteinExistence type="predicted"/>
<keyword evidence="2" id="KW-0812">Transmembrane</keyword>
<dbReference type="PANTHER" id="PTHR34188">
    <property type="entry name" value="OS01G0299500 PROTEIN"/>
    <property type="match status" value="1"/>
</dbReference>
<keyword evidence="2" id="KW-0472">Membrane</keyword>
<dbReference type="EMBL" id="JAFEMO010000003">
    <property type="protein sequence ID" value="KAH7574605.1"/>
    <property type="molecule type" value="Genomic_DNA"/>
</dbReference>
<protein>
    <recommendedName>
        <fullName evidence="5">Transmembrane protein</fullName>
    </recommendedName>
</protein>